<reference evidence="7 8" key="1">
    <citation type="submission" date="2019-11" db="EMBL/GenBank/DDBJ databases">
        <title>Comparative genomics of hydrocarbon-degrading Desulfosarcina strains.</title>
        <authorList>
            <person name="Watanabe M."/>
            <person name="Kojima H."/>
            <person name="Fukui M."/>
        </authorList>
    </citation>
    <scope>NUCLEOTIDE SEQUENCE [LARGE SCALE GENOMIC DNA]</scope>
    <source>
        <strain evidence="7 8">PL12</strain>
    </source>
</reference>
<evidence type="ECO:0000259" key="6">
    <source>
        <dbReference type="Pfam" id="PF02662"/>
    </source>
</evidence>
<keyword evidence="8" id="KW-1185">Reference proteome</keyword>
<feature type="region of interest" description="Disordered" evidence="5">
    <location>
        <begin position="81"/>
        <end position="104"/>
    </location>
</feature>
<dbReference type="Proteomes" id="UP000427906">
    <property type="component" value="Chromosome"/>
</dbReference>
<dbReference type="KEGG" id="dalk:DSCA_57140"/>
<evidence type="ECO:0000256" key="1">
    <source>
        <dbReference type="ARBA" id="ARBA00022723"/>
    </source>
</evidence>
<protein>
    <recommendedName>
        <fullName evidence="6">F420-non-reducing hydrogenase iron-sulfur subunit D domain-containing protein</fullName>
    </recommendedName>
</protein>
<gene>
    <name evidence="7" type="ORF">DSCA_57140</name>
</gene>
<organism evidence="7 8">
    <name type="scientific">Desulfosarcina alkanivorans</name>
    <dbReference type="NCBI Taxonomy" id="571177"/>
    <lineage>
        <taxon>Bacteria</taxon>
        <taxon>Pseudomonadati</taxon>
        <taxon>Thermodesulfobacteriota</taxon>
        <taxon>Desulfobacteria</taxon>
        <taxon>Desulfobacterales</taxon>
        <taxon>Desulfosarcinaceae</taxon>
        <taxon>Desulfosarcina</taxon>
    </lineage>
</organism>
<evidence type="ECO:0000256" key="5">
    <source>
        <dbReference type="SAM" id="MobiDB-lite"/>
    </source>
</evidence>
<dbReference type="InterPro" id="IPR003813">
    <property type="entry name" value="MvhD/FlpD"/>
</dbReference>
<dbReference type="Pfam" id="PF02662">
    <property type="entry name" value="FlpD"/>
    <property type="match status" value="1"/>
</dbReference>
<dbReference type="GO" id="GO:0016491">
    <property type="term" value="F:oxidoreductase activity"/>
    <property type="evidence" value="ECO:0007669"/>
    <property type="project" value="UniProtKB-KW"/>
</dbReference>
<dbReference type="EMBL" id="AP021874">
    <property type="protein sequence ID" value="BBO71784.1"/>
    <property type="molecule type" value="Genomic_DNA"/>
</dbReference>
<dbReference type="GO" id="GO:0046872">
    <property type="term" value="F:metal ion binding"/>
    <property type="evidence" value="ECO:0007669"/>
    <property type="project" value="UniProtKB-KW"/>
</dbReference>
<keyword evidence="3" id="KW-0408">Iron</keyword>
<accession>A0A5K7YZW1</accession>
<evidence type="ECO:0000313" key="7">
    <source>
        <dbReference type="EMBL" id="BBO71784.1"/>
    </source>
</evidence>
<evidence type="ECO:0000256" key="3">
    <source>
        <dbReference type="ARBA" id="ARBA00023004"/>
    </source>
</evidence>
<keyword evidence="4" id="KW-0411">Iron-sulfur</keyword>
<dbReference type="AlphaFoldDB" id="A0A5K7YZW1"/>
<evidence type="ECO:0000256" key="4">
    <source>
        <dbReference type="ARBA" id="ARBA00023014"/>
    </source>
</evidence>
<keyword evidence="2" id="KW-0560">Oxidoreductase</keyword>
<keyword evidence="1" id="KW-0479">Metal-binding</keyword>
<sequence>MTVKRITFLQELLTFMGLDGRVHLEWISSAEAQKFVQVVSAFTEKIRSLGPNPLAGANAAMAGLLPAASLAKNADLANNTPLARPDGAGMTKEAINESQSQTVA</sequence>
<evidence type="ECO:0000313" key="8">
    <source>
        <dbReference type="Proteomes" id="UP000427906"/>
    </source>
</evidence>
<evidence type="ECO:0000256" key="2">
    <source>
        <dbReference type="ARBA" id="ARBA00023002"/>
    </source>
</evidence>
<proteinExistence type="predicted"/>
<dbReference type="GO" id="GO:0051536">
    <property type="term" value="F:iron-sulfur cluster binding"/>
    <property type="evidence" value="ECO:0007669"/>
    <property type="project" value="UniProtKB-KW"/>
</dbReference>
<feature type="domain" description="F420-non-reducing hydrogenase iron-sulfur subunit D" evidence="6">
    <location>
        <begin position="3"/>
        <end position="50"/>
    </location>
</feature>
<name>A0A5K7YZW1_9BACT</name>